<evidence type="ECO:0000256" key="1">
    <source>
        <dbReference type="SAM" id="SignalP"/>
    </source>
</evidence>
<dbReference type="Gene3D" id="3.40.190.10">
    <property type="entry name" value="Periplasmic binding protein-like II"/>
    <property type="match status" value="2"/>
</dbReference>
<dbReference type="Proteomes" id="UP001431221">
    <property type="component" value="Unassembled WGS sequence"/>
</dbReference>
<dbReference type="SUPFAM" id="SSF53850">
    <property type="entry name" value="Periplasmic binding protein-like II"/>
    <property type="match status" value="1"/>
</dbReference>
<name>A0ABT0GW48_9HYPH</name>
<dbReference type="EMBL" id="JALNMJ010000010">
    <property type="protein sequence ID" value="MCK7613670.1"/>
    <property type="molecule type" value="Genomic_DNA"/>
</dbReference>
<comment type="caution">
    <text evidence="2">The sequence shown here is derived from an EMBL/GenBank/DDBJ whole genome shotgun (WGS) entry which is preliminary data.</text>
</comment>
<organism evidence="2 3">
    <name type="scientific">Roseibium sediminicola</name>
    <dbReference type="NCBI Taxonomy" id="2933272"/>
    <lineage>
        <taxon>Bacteria</taxon>
        <taxon>Pseudomonadati</taxon>
        <taxon>Pseudomonadota</taxon>
        <taxon>Alphaproteobacteria</taxon>
        <taxon>Hyphomicrobiales</taxon>
        <taxon>Stappiaceae</taxon>
        <taxon>Roseibium</taxon>
    </lineage>
</organism>
<dbReference type="RefSeq" id="WP_248155765.1">
    <property type="nucleotide sequence ID" value="NZ_JALNMJ010000010.1"/>
</dbReference>
<gene>
    <name evidence="2" type="ORF">M0H32_15980</name>
</gene>
<feature type="signal peptide" evidence="1">
    <location>
        <begin position="1"/>
        <end position="24"/>
    </location>
</feature>
<protein>
    <submittedName>
        <fullName evidence="2">Transporter substrate-binding domain-containing protein</fullName>
    </submittedName>
</protein>
<evidence type="ECO:0000313" key="3">
    <source>
        <dbReference type="Proteomes" id="UP001431221"/>
    </source>
</evidence>
<reference evidence="2" key="1">
    <citation type="submission" date="2022-04" db="EMBL/GenBank/DDBJ databases">
        <title>Roseibium sp. CAU 1639 isolated from mud.</title>
        <authorList>
            <person name="Kim W."/>
        </authorList>
    </citation>
    <scope>NUCLEOTIDE SEQUENCE</scope>
    <source>
        <strain evidence="2">CAU 1639</strain>
    </source>
</reference>
<keyword evidence="1" id="KW-0732">Signal</keyword>
<sequence length="248" mass="26985">MMRNVVRALAVLIGIGAFSPVATSDEIKIVAPILGVGLQSADGTGLYPKLARTILGAGDGKYSYTAVPLKRALVAMSNGSADCLFGMDKNLLSSFDTDTDPLLESGQVLLTQQFVFTRRGDQRLSGLKSLSGKSVAILAGSNLEEELRRLNVRTFKVSTQEAKLRMLALGRVDAIIGWMPDMFLSADENGFERPEFDQSAPLAMSKVTFVCRDNEKGKRLIQSANTTIQHLKQDGIIQKVNDTGWKLF</sequence>
<accession>A0ABT0GW48</accession>
<evidence type="ECO:0000313" key="2">
    <source>
        <dbReference type="EMBL" id="MCK7613670.1"/>
    </source>
</evidence>
<proteinExistence type="predicted"/>
<keyword evidence="3" id="KW-1185">Reference proteome</keyword>
<feature type="chain" id="PRO_5046939233" evidence="1">
    <location>
        <begin position="25"/>
        <end position="248"/>
    </location>
</feature>